<protein>
    <recommendedName>
        <fullName evidence="4">C-type lectin domain-containing protein</fullName>
    </recommendedName>
</protein>
<dbReference type="SUPFAM" id="SSF56436">
    <property type="entry name" value="C-type lectin-like"/>
    <property type="match status" value="1"/>
</dbReference>
<accession>A0A9D4GAH6</accession>
<feature type="compositionally biased region" description="Low complexity" evidence="1">
    <location>
        <begin position="80"/>
        <end position="159"/>
    </location>
</feature>
<evidence type="ECO:0008006" key="4">
    <source>
        <dbReference type="Google" id="ProtNLM"/>
    </source>
</evidence>
<feature type="region of interest" description="Disordered" evidence="1">
    <location>
        <begin position="73"/>
        <end position="159"/>
    </location>
</feature>
<keyword evidence="3" id="KW-1185">Reference proteome</keyword>
<dbReference type="EMBL" id="JAIWYP010000006">
    <property type="protein sequence ID" value="KAH3812054.1"/>
    <property type="molecule type" value="Genomic_DNA"/>
</dbReference>
<reference evidence="2" key="2">
    <citation type="submission" date="2020-11" db="EMBL/GenBank/DDBJ databases">
        <authorList>
            <person name="McCartney M.A."/>
            <person name="Auch B."/>
            <person name="Kono T."/>
            <person name="Mallez S."/>
            <person name="Becker A."/>
            <person name="Gohl D.M."/>
            <person name="Silverstein K.A.T."/>
            <person name="Koren S."/>
            <person name="Bechman K.B."/>
            <person name="Herman A."/>
            <person name="Abrahante J.E."/>
            <person name="Garbe J."/>
        </authorList>
    </citation>
    <scope>NUCLEOTIDE SEQUENCE</scope>
    <source>
        <strain evidence="2">Duluth1</strain>
        <tissue evidence="2">Whole animal</tissue>
    </source>
</reference>
<gene>
    <name evidence="2" type="ORF">DPMN_140476</name>
</gene>
<dbReference type="AlphaFoldDB" id="A0A9D4GAH6"/>
<dbReference type="InterPro" id="IPR016186">
    <property type="entry name" value="C-type_lectin-like/link_sf"/>
</dbReference>
<dbReference type="Proteomes" id="UP000828390">
    <property type="component" value="Unassembled WGS sequence"/>
</dbReference>
<comment type="caution">
    <text evidence="2">The sequence shown here is derived from an EMBL/GenBank/DDBJ whole genome shotgun (WGS) entry which is preliminary data.</text>
</comment>
<evidence type="ECO:0000256" key="1">
    <source>
        <dbReference type="SAM" id="MobiDB-lite"/>
    </source>
</evidence>
<reference evidence="2" key="1">
    <citation type="journal article" date="2019" name="bioRxiv">
        <title>The Genome of the Zebra Mussel, Dreissena polymorpha: A Resource for Invasive Species Research.</title>
        <authorList>
            <person name="McCartney M.A."/>
            <person name="Auch B."/>
            <person name="Kono T."/>
            <person name="Mallez S."/>
            <person name="Zhang Y."/>
            <person name="Obille A."/>
            <person name="Becker A."/>
            <person name="Abrahante J.E."/>
            <person name="Garbe J."/>
            <person name="Badalamenti J.P."/>
            <person name="Herman A."/>
            <person name="Mangelson H."/>
            <person name="Liachko I."/>
            <person name="Sullivan S."/>
            <person name="Sone E.D."/>
            <person name="Koren S."/>
            <person name="Silverstein K.A.T."/>
            <person name="Beckman K.B."/>
            <person name="Gohl D.M."/>
        </authorList>
    </citation>
    <scope>NUCLEOTIDE SEQUENCE</scope>
    <source>
        <strain evidence="2">Duluth1</strain>
        <tissue evidence="2">Whole animal</tissue>
    </source>
</reference>
<dbReference type="InterPro" id="IPR016187">
    <property type="entry name" value="CTDL_fold"/>
</dbReference>
<feature type="region of interest" description="Disordered" evidence="1">
    <location>
        <begin position="33"/>
        <end position="52"/>
    </location>
</feature>
<proteinExistence type="predicted"/>
<name>A0A9D4GAH6_DREPO</name>
<organism evidence="2 3">
    <name type="scientific">Dreissena polymorpha</name>
    <name type="common">Zebra mussel</name>
    <name type="synonym">Mytilus polymorpha</name>
    <dbReference type="NCBI Taxonomy" id="45954"/>
    <lineage>
        <taxon>Eukaryota</taxon>
        <taxon>Metazoa</taxon>
        <taxon>Spiralia</taxon>
        <taxon>Lophotrochozoa</taxon>
        <taxon>Mollusca</taxon>
        <taxon>Bivalvia</taxon>
        <taxon>Autobranchia</taxon>
        <taxon>Heteroconchia</taxon>
        <taxon>Euheterodonta</taxon>
        <taxon>Imparidentia</taxon>
        <taxon>Neoheterodontei</taxon>
        <taxon>Myida</taxon>
        <taxon>Dreissenoidea</taxon>
        <taxon>Dreissenidae</taxon>
        <taxon>Dreissena</taxon>
    </lineage>
</organism>
<sequence>MTEAKTYRVLCEKPLSHSTTSIPISSALNTLSLSQTQSTPRTTIKTSIEQTQSNPTMLSTTYNVIFNTPAPNATNIAQQTSTSNAPAPNTTNTAQQPSTSNTPTPKTSNTAQQTSISNTLTPNTTHTTQQTSTSNTPSPNTSNTVQQTSTSNTPTTLTNNAALQTIASITPTRTSINTESRWIRDNLNEYFVNYNNLTLSKARAFCKMSNATLVAFLDAYQYFKLTDRLQLEAAGYWIDGTTITSRIYQRNNFNLLFFCRFVNEYVQSRCIWNLF</sequence>
<evidence type="ECO:0000313" key="2">
    <source>
        <dbReference type="EMBL" id="KAH3812054.1"/>
    </source>
</evidence>
<evidence type="ECO:0000313" key="3">
    <source>
        <dbReference type="Proteomes" id="UP000828390"/>
    </source>
</evidence>
<dbReference type="Gene3D" id="3.10.100.10">
    <property type="entry name" value="Mannose-Binding Protein A, subunit A"/>
    <property type="match status" value="1"/>
</dbReference>